<evidence type="ECO:0000313" key="8">
    <source>
        <dbReference type="Proteomes" id="UP001367676"/>
    </source>
</evidence>
<organism evidence="7 8">
    <name type="scientific">Parthenolecanium corni</name>
    <dbReference type="NCBI Taxonomy" id="536013"/>
    <lineage>
        <taxon>Eukaryota</taxon>
        <taxon>Metazoa</taxon>
        <taxon>Ecdysozoa</taxon>
        <taxon>Arthropoda</taxon>
        <taxon>Hexapoda</taxon>
        <taxon>Insecta</taxon>
        <taxon>Pterygota</taxon>
        <taxon>Neoptera</taxon>
        <taxon>Paraneoptera</taxon>
        <taxon>Hemiptera</taxon>
        <taxon>Sternorrhyncha</taxon>
        <taxon>Coccoidea</taxon>
        <taxon>Coccidae</taxon>
        <taxon>Parthenolecanium</taxon>
    </lineage>
</organism>
<feature type="transmembrane region" description="Helical" evidence="5">
    <location>
        <begin position="257"/>
        <end position="277"/>
    </location>
</feature>
<evidence type="ECO:0000256" key="1">
    <source>
        <dbReference type="ARBA" id="ARBA00004141"/>
    </source>
</evidence>
<dbReference type="GO" id="GO:0005774">
    <property type="term" value="C:vacuolar membrane"/>
    <property type="evidence" value="ECO:0007669"/>
    <property type="project" value="TreeGrafter"/>
</dbReference>
<keyword evidence="2 5" id="KW-0812">Transmembrane</keyword>
<feature type="domain" description="Amino acid transporter transmembrane" evidence="6">
    <location>
        <begin position="70"/>
        <end position="458"/>
    </location>
</feature>
<dbReference type="EMBL" id="JBBCAQ010000038">
    <property type="protein sequence ID" value="KAK7572006.1"/>
    <property type="molecule type" value="Genomic_DNA"/>
</dbReference>
<dbReference type="GO" id="GO:0015179">
    <property type="term" value="F:L-amino acid transmembrane transporter activity"/>
    <property type="evidence" value="ECO:0007669"/>
    <property type="project" value="TreeGrafter"/>
</dbReference>
<reference evidence="7 8" key="1">
    <citation type="submission" date="2024-03" db="EMBL/GenBank/DDBJ databases">
        <title>Adaptation during the transition from Ophiocordyceps entomopathogen to insect associate is accompanied by gene loss and intensified selection.</title>
        <authorList>
            <person name="Ward C.M."/>
            <person name="Onetto C.A."/>
            <person name="Borneman A.R."/>
        </authorList>
    </citation>
    <scope>NUCLEOTIDE SEQUENCE [LARGE SCALE GENOMIC DNA]</scope>
    <source>
        <strain evidence="7">AWRI1</strain>
        <tissue evidence="7">Single Adult Female</tissue>
    </source>
</reference>
<feature type="transmembrane region" description="Helical" evidence="5">
    <location>
        <begin position="216"/>
        <end position="237"/>
    </location>
</feature>
<protein>
    <recommendedName>
        <fullName evidence="6">Amino acid transporter transmembrane domain-containing protein</fullName>
    </recommendedName>
</protein>
<dbReference type="InterPro" id="IPR013057">
    <property type="entry name" value="AA_transpt_TM"/>
</dbReference>
<evidence type="ECO:0000313" key="7">
    <source>
        <dbReference type="EMBL" id="KAK7572006.1"/>
    </source>
</evidence>
<dbReference type="PANTHER" id="PTHR22950:SF154">
    <property type="entry name" value="PROTON-COUPLED AMINO ACID TRANSPORTER-LIKE PROTEIN PATHETIC"/>
    <property type="match status" value="1"/>
</dbReference>
<dbReference type="Proteomes" id="UP001367676">
    <property type="component" value="Unassembled WGS sequence"/>
</dbReference>
<gene>
    <name evidence="7" type="ORF">V9T40_014478</name>
</gene>
<proteinExistence type="predicted"/>
<feature type="transmembrane region" description="Helical" evidence="5">
    <location>
        <begin position="401"/>
        <end position="424"/>
    </location>
</feature>
<feature type="transmembrane region" description="Helical" evidence="5">
    <location>
        <begin position="298"/>
        <end position="317"/>
    </location>
</feature>
<feature type="transmembrane region" description="Helical" evidence="5">
    <location>
        <begin position="436"/>
        <end position="455"/>
    </location>
</feature>
<feature type="transmembrane region" description="Helical" evidence="5">
    <location>
        <begin position="374"/>
        <end position="395"/>
    </location>
</feature>
<evidence type="ECO:0000256" key="2">
    <source>
        <dbReference type="ARBA" id="ARBA00022692"/>
    </source>
</evidence>
<comment type="subcellular location">
    <subcellularLocation>
        <location evidence="1">Membrane</location>
        <topology evidence="1">Multi-pass membrane protein</topology>
    </subcellularLocation>
</comment>
<evidence type="ECO:0000259" key="6">
    <source>
        <dbReference type="Pfam" id="PF01490"/>
    </source>
</evidence>
<evidence type="ECO:0000256" key="4">
    <source>
        <dbReference type="ARBA" id="ARBA00023136"/>
    </source>
</evidence>
<feature type="transmembrane region" description="Helical" evidence="5">
    <location>
        <begin position="153"/>
        <end position="173"/>
    </location>
</feature>
<evidence type="ECO:0000256" key="5">
    <source>
        <dbReference type="SAM" id="Phobius"/>
    </source>
</evidence>
<dbReference type="Pfam" id="PF01490">
    <property type="entry name" value="Aa_trans"/>
    <property type="match status" value="1"/>
</dbReference>
<keyword evidence="3 5" id="KW-1133">Transmembrane helix</keyword>
<evidence type="ECO:0000256" key="3">
    <source>
        <dbReference type="ARBA" id="ARBA00022989"/>
    </source>
</evidence>
<feature type="transmembrane region" description="Helical" evidence="5">
    <location>
        <begin position="92"/>
        <end position="112"/>
    </location>
</feature>
<sequence length="487" mass="53303">MFLQDSIRSEEGATEVDSFLPDSNVEMKTTAKYKISVISGKKGKESVQLDGINGKPYDPFRERTNPNPTTDTETFTHLLKASLGSGILSMPYAFYCSGLTTGLIATLVTAIVKCAHTLYYRTRVNTLSYADIAEVSFANGPKSLRAWSKSARLCVMISLFVTYFGAISCYTVIAGSNFKQVIEQYTKVDIDIRVYIVSVLPPLILLGLIPNLKALAPFSAVANCLIVSGLGITIYYLVDNMKSPWELRQVPKSLVDLPATFSITVFAMEAIGLMMPLENNMKNPTHFLGLCGVLNRGMSVVSMVYILVGFIGFLKYGDNVADNITASLPAHEIAPQIAKVFIGVSVLLTYVLQFFVCLEIGWNAIKDRFVKQSGLYNSLFRTFLVCASVFLAAAIPKIGAFVSLIGAFCFSFLGILFPVIIEVVTYWETDSVPKLILRNLPVLMFGIMALCFGTYTSMVDIIKIYAPTAASANSTMFLNSTIPSSSK</sequence>
<comment type="caution">
    <text evidence="7">The sequence shown here is derived from an EMBL/GenBank/DDBJ whole genome shotgun (WGS) entry which is preliminary data.</text>
</comment>
<dbReference type="AlphaFoldDB" id="A0AAN9XYG6"/>
<keyword evidence="4 5" id="KW-0472">Membrane</keyword>
<name>A0AAN9XYG6_9HEMI</name>
<dbReference type="PANTHER" id="PTHR22950">
    <property type="entry name" value="AMINO ACID TRANSPORTER"/>
    <property type="match status" value="1"/>
</dbReference>
<feature type="transmembrane region" description="Helical" evidence="5">
    <location>
        <begin position="337"/>
        <end position="362"/>
    </location>
</feature>
<keyword evidence="8" id="KW-1185">Reference proteome</keyword>
<feature type="transmembrane region" description="Helical" evidence="5">
    <location>
        <begin position="193"/>
        <end position="209"/>
    </location>
</feature>
<accession>A0AAN9XYG6</accession>